<dbReference type="Pfam" id="PF07155">
    <property type="entry name" value="ECF-ribofla_trS"/>
    <property type="match status" value="1"/>
</dbReference>
<reference evidence="5" key="1">
    <citation type="submission" date="2020-10" db="EMBL/GenBank/DDBJ databases">
        <authorList>
            <person name="Gilroy R."/>
        </authorList>
    </citation>
    <scope>NUCLEOTIDE SEQUENCE</scope>
    <source>
        <strain evidence="5">23406</strain>
    </source>
</reference>
<evidence type="ECO:0000256" key="2">
    <source>
        <dbReference type="ARBA" id="ARBA00022989"/>
    </source>
</evidence>
<feature type="transmembrane region" description="Helical" evidence="4">
    <location>
        <begin position="6"/>
        <end position="29"/>
    </location>
</feature>
<dbReference type="GO" id="GO:0016020">
    <property type="term" value="C:membrane"/>
    <property type="evidence" value="ECO:0007669"/>
    <property type="project" value="InterPro"/>
</dbReference>
<sequence>MFKKQATRLIVFTALMTACVTAATALLGFGTGDFYFNCGDAVIFITAAMFGPLPAMIAGGLGSFFADMAVYPATMFFTLFIKGFEGLIAGLSMRLFARSSKQWLSVLGALISMIIAGAAMMTGYFVCNSFLYGTPASAMIALPADAVQASASAALAFTVLYGMRLIALRKKLFPPRPKESAANGSGDKSSQDDRSRKNRCQSPRQRLQ</sequence>
<evidence type="ECO:0000313" key="6">
    <source>
        <dbReference type="Proteomes" id="UP000886891"/>
    </source>
</evidence>
<evidence type="ECO:0000256" key="4">
    <source>
        <dbReference type="SAM" id="Phobius"/>
    </source>
</evidence>
<dbReference type="PANTHER" id="PTHR37815:SF3">
    <property type="entry name" value="UPF0397 PROTEIN SPR0429"/>
    <property type="match status" value="1"/>
</dbReference>
<keyword evidence="2 4" id="KW-1133">Transmembrane helix</keyword>
<dbReference type="EMBL" id="DVOH01000045">
    <property type="protein sequence ID" value="HIV00624.1"/>
    <property type="molecule type" value="Genomic_DNA"/>
</dbReference>
<comment type="caution">
    <text evidence="5">The sequence shown here is derived from an EMBL/GenBank/DDBJ whole genome shotgun (WGS) entry which is preliminary data.</text>
</comment>
<gene>
    <name evidence="5" type="ORF">IAB14_05900</name>
</gene>
<feature type="transmembrane region" description="Helical" evidence="4">
    <location>
        <begin position="41"/>
        <end position="65"/>
    </location>
</feature>
<feature type="transmembrane region" description="Helical" evidence="4">
    <location>
        <begin position="71"/>
        <end position="91"/>
    </location>
</feature>
<keyword evidence="1 4" id="KW-0812">Transmembrane</keyword>
<evidence type="ECO:0000256" key="1">
    <source>
        <dbReference type="ARBA" id="ARBA00022692"/>
    </source>
</evidence>
<feature type="transmembrane region" description="Helical" evidence="4">
    <location>
        <begin position="146"/>
        <end position="167"/>
    </location>
</feature>
<dbReference type="Proteomes" id="UP000886891">
    <property type="component" value="Unassembled WGS sequence"/>
</dbReference>
<evidence type="ECO:0000256" key="3">
    <source>
        <dbReference type="SAM" id="MobiDB-lite"/>
    </source>
</evidence>
<dbReference type="Gene3D" id="1.10.1760.20">
    <property type="match status" value="1"/>
</dbReference>
<keyword evidence="4" id="KW-0472">Membrane</keyword>
<feature type="region of interest" description="Disordered" evidence="3">
    <location>
        <begin position="175"/>
        <end position="208"/>
    </location>
</feature>
<proteinExistence type="predicted"/>
<dbReference type="InterPro" id="IPR009825">
    <property type="entry name" value="ECF_substrate-spec-like"/>
</dbReference>
<dbReference type="PROSITE" id="PS51257">
    <property type="entry name" value="PROKAR_LIPOPROTEIN"/>
    <property type="match status" value="1"/>
</dbReference>
<evidence type="ECO:0000313" key="5">
    <source>
        <dbReference type="EMBL" id="HIV00624.1"/>
    </source>
</evidence>
<organism evidence="5 6">
    <name type="scientific">Candidatus Stercoripulliclostridium merdipullorum</name>
    <dbReference type="NCBI Taxonomy" id="2840952"/>
    <lineage>
        <taxon>Bacteria</taxon>
        <taxon>Bacillati</taxon>
        <taxon>Bacillota</taxon>
        <taxon>Clostridia</taxon>
        <taxon>Eubacteriales</taxon>
        <taxon>Candidatus Stercoripulliclostridium</taxon>
    </lineage>
</organism>
<dbReference type="PANTHER" id="PTHR37815">
    <property type="entry name" value="UPF0397 PROTEIN BC_2624-RELATED"/>
    <property type="match status" value="1"/>
</dbReference>
<accession>A0A9D1SXX2</accession>
<feature type="transmembrane region" description="Helical" evidence="4">
    <location>
        <begin position="103"/>
        <end position="126"/>
    </location>
</feature>
<name>A0A9D1SXX2_9FIRM</name>
<reference evidence="5" key="2">
    <citation type="journal article" date="2021" name="PeerJ">
        <title>Extensive microbial diversity within the chicken gut microbiome revealed by metagenomics and culture.</title>
        <authorList>
            <person name="Gilroy R."/>
            <person name="Ravi A."/>
            <person name="Getino M."/>
            <person name="Pursley I."/>
            <person name="Horton D.L."/>
            <person name="Alikhan N.F."/>
            <person name="Baker D."/>
            <person name="Gharbi K."/>
            <person name="Hall N."/>
            <person name="Watson M."/>
            <person name="Adriaenssens E.M."/>
            <person name="Foster-Nyarko E."/>
            <person name="Jarju S."/>
            <person name="Secka A."/>
            <person name="Antonio M."/>
            <person name="Oren A."/>
            <person name="Chaudhuri R.R."/>
            <person name="La Ragione R."/>
            <person name="Hildebrand F."/>
            <person name="Pallen M.J."/>
        </authorList>
    </citation>
    <scope>NUCLEOTIDE SEQUENCE</scope>
    <source>
        <strain evidence="5">23406</strain>
    </source>
</reference>
<dbReference type="AlphaFoldDB" id="A0A9D1SXX2"/>
<protein>
    <submittedName>
        <fullName evidence="5">ECF transporter S component</fullName>
    </submittedName>
</protein>